<dbReference type="PROSITE" id="PS50887">
    <property type="entry name" value="GGDEF"/>
    <property type="match status" value="1"/>
</dbReference>
<proteinExistence type="predicted"/>
<dbReference type="GO" id="GO:1902201">
    <property type="term" value="P:negative regulation of bacterial-type flagellum-dependent cell motility"/>
    <property type="evidence" value="ECO:0007669"/>
    <property type="project" value="TreeGrafter"/>
</dbReference>
<dbReference type="RefSeq" id="WP_104122128.1">
    <property type="nucleotide sequence ID" value="NZ_PRKW01000005.1"/>
</dbReference>
<dbReference type="AlphaFoldDB" id="A0A2S5IW13"/>
<dbReference type="PANTHER" id="PTHR45138:SF9">
    <property type="entry name" value="DIGUANYLATE CYCLASE DGCM-RELATED"/>
    <property type="match status" value="1"/>
</dbReference>
<dbReference type="InterPro" id="IPR000160">
    <property type="entry name" value="GGDEF_dom"/>
</dbReference>
<dbReference type="InterPro" id="IPR029787">
    <property type="entry name" value="Nucleotide_cyclase"/>
</dbReference>
<dbReference type="SMART" id="SM00267">
    <property type="entry name" value="GGDEF"/>
    <property type="match status" value="1"/>
</dbReference>
<protein>
    <recommendedName>
        <fullName evidence="1">GGDEF domain-containing protein</fullName>
    </recommendedName>
</protein>
<evidence type="ECO:0000313" key="3">
    <source>
        <dbReference type="Proteomes" id="UP000239297"/>
    </source>
</evidence>
<dbReference type="EMBL" id="PRKW01000005">
    <property type="protein sequence ID" value="PPB48726.1"/>
    <property type="molecule type" value="Genomic_DNA"/>
</dbReference>
<dbReference type="InterPro" id="IPR050469">
    <property type="entry name" value="Diguanylate_Cyclase"/>
</dbReference>
<dbReference type="InterPro" id="IPR043128">
    <property type="entry name" value="Rev_trsase/Diguanyl_cyclase"/>
</dbReference>
<gene>
    <name evidence="2" type="ORF">C4K88_13505</name>
</gene>
<comment type="caution">
    <text evidence="2">The sequence shown here is derived from an EMBL/GenBank/DDBJ whole genome shotgun (WGS) entry which is preliminary data.</text>
</comment>
<feature type="domain" description="GGDEF" evidence="1">
    <location>
        <begin position="390"/>
        <end position="519"/>
    </location>
</feature>
<dbReference type="GO" id="GO:0052621">
    <property type="term" value="F:diguanylate cyclase activity"/>
    <property type="evidence" value="ECO:0007669"/>
    <property type="project" value="TreeGrafter"/>
</dbReference>
<name>A0A2S5IW13_9MICC</name>
<evidence type="ECO:0000259" key="1">
    <source>
        <dbReference type="PROSITE" id="PS50887"/>
    </source>
</evidence>
<dbReference type="Proteomes" id="UP000239297">
    <property type="component" value="Unassembled WGS sequence"/>
</dbReference>
<reference evidence="2 3" key="1">
    <citation type="journal article" date="2014" name="Int. J. Syst. Evol. Microbiol.">
        <title>Arthrobacter pityocampae sp. nov., isolated from Thaumetopoea pityocampa (Lep., Thaumetopoeidae).</title>
        <authorList>
            <person name="Ince I.A."/>
            <person name="Demirbag Z."/>
            <person name="Kati H."/>
        </authorList>
    </citation>
    <scope>NUCLEOTIDE SEQUENCE [LARGE SCALE GENOMIC DNA]</scope>
    <source>
        <strain evidence="2 3">Tp2</strain>
    </source>
</reference>
<dbReference type="NCBIfam" id="TIGR00254">
    <property type="entry name" value="GGDEF"/>
    <property type="match status" value="1"/>
</dbReference>
<organism evidence="2 3">
    <name type="scientific">Arthrobacter pityocampae</name>
    <dbReference type="NCBI Taxonomy" id="547334"/>
    <lineage>
        <taxon>Bacteria</taxon>
        <taxon>Bacillati</taxon>
        <taxon>Actinomycetota</taxon>
        <taxon>Actinomycetes</taxon>
        <taxon>Micrococcales</taxon>
        <taxon>Micrococcaceae</taxon>
        <taxon>Arthrobacter</taxon>
    </lineage>
</organism>
<dbReference type="Gene3D" id="3.30.70.270">
    <property type="match status" value="1"/>
</dbReference>
<dbReference type="SUPFAM" id="SSF55073">
    <property type="entry name" value="Nucleotide cyclase"/>
    <property type="match status" value="1"/>
</dbReference>
<dbReference type="GO" id="GO:0005886">
    <property type="term" value="C:plasma membrane"/>
    <property type="evidence" value="ECO:0007669"/>
    <property type="project" value="TreeGrafter"/>
</dbReference>
<dbReference type="OrthoDB" id="23692at2"/>
<keyword evidence="3" id="KW-1185">Reference proteome</keyword>
<dbReference type="Pfam" id="PF00990">
    <property type="entry name" value="GGDEF"/>
    <property type="match status" value="1"/>
</dbReference>
<evidence type="ECO:0000313" key="2">
    <source>
        <dbReference type="EMBL" id="PPB48726.1"/>
    </source>
</evidence>
<accession>A0A2S5IW13</accession>
<sequence length="520" mass="56268">MNDAVIESGSLRLAQESDLIATLEAVEISADLPRAAADAAEIRAFAETLGRLDVAFWAEVTGLDALARTDGAPGARTRGQEILEWATEQGDARLASRCHALIAMMDLIGGHSGSGAEQATIAVTLLDGTELPRLRAKFLTRQALGLLFAGLLQHGFDVSRRALALADQLEDPELLAQIASNAFHAALDESMPDEARFWMRRLEAVMASSPDLEAELSDVLARGHLADNRPWDALDVLERAGDDDAATSQPETRATRMLLLAQAHHGVGNLPAARRALDRAEQITVRHALEEVASTVLEERAAVAASAADFRLAYELHRQFHQAARSRWIEARRSRVDHLFAEQNVTEALERAEQAEAAVAVDPLTKVRNRRWVEDTLPDVVRTWQAGGPWTASLAILDLDHFKLVNDRYGHAAGDDVLVAVAAALQTCGGVQHVARIGGEEFLLVLQQDADPEQVAERVLSAIRELRWPGIDGGLRVTVSVGFAGCAPGATTSALLQEADRRLYSAKRGGRDRSAGPWAE</sequence>
<dbReference type="CDD" id="cd01949">
    <property type="entry name" value="GGDEF"/>
    <property type="match status" value="1"/>
</dbReference>
<dbReference type="GO" id="GO:0043709">
    <property type="term" value="P:cell adhesion involved in single-species biofilm formation"/>
    <property type="evidence" value="ECO:0007669"/>
    <property type="project" value="TreeGrafter"/>
</dbReference>
<dbReference type="PANTHER" id="PTHR45138">
    <property type="entry name" value="REGULATORY COMPONENTS OF SENSORY TRANSDUCTION SYSTEM"/>
    <property type="match status" value="1"/>
</dbReference>